<keyword evidence="4" id="KW-0472">Membrane</keyword>
<dbReference type="InterPro" id="IPR024478">
    <property type="entry name" value="HlyB_4HB_MCP"/>
</dbReference>
<dbReference type="Gene3D" id="1.10.287.950">
    <property type="entry name" value="Methyl-accepting chemotaxis protein"/>
    <property type="match status" value="1"/>
</dbReference>
<evidence type="ECO:0000313" key="7">
    <source>
        <dbReference type="EMBL" id="AGF56118.1"/>
    </source>
</evidence>
<keyword evidence="4" id="KW-0812">Transmembrane</keyword>
<dbReference type="HOGENOM" id="CLU_000445_107_27_9"/>
<dbReference type="GO" id="GO:0006935">
    <property type="term" value="P:chemotaxis"/>
    <property type="evidence" value="ECO:0007669"/>
    <property type="project" value="InterPro"/>
</dbReference>
<accession>M1MIG9</accession>
<dbReference type="PATRIC" id="fig|931276.5.peg.2357"/>
<dbReference type="AlphaFoldDB" id="M1MIG9"/>
<dbReference type="Pfam" id="PF12729">
    <property type="entry name" value="4HB_MCP_1"/>
    <property type="match status" value="1"/>
</dbReference>
<comment type="similarity">
    <text evidence="2">Belongs to the methyl-accepting chemotaxis (MCP) protein family.</text>
</comment>
<dbReference type="InterPro" id="IPR003660">
    <property type="entry name" value="HAMP_dom"/>
</dbReference>
<dbReference type="PROSITE" id="PS50885">
    <property type="entry name" value="HAMP"/>
    <property type="match status" value="1"/>
</dbReference>
<dbReference type="PRINTS" id="PR00260">
    <property type="entry name" value="CHEMTRNSDUCR"/>
</dbReference>
<evidence type="ECO:0000259" key="5">
    <source>
        <dbReference type="PROSITE" id="PS50111"/>
    </source>
</evidence>
<evidence type="ECO:0000256" key="1">
    <source>
        <dbReference type="ARBA" id="ARBA00023224"/>
    </source>
</evidence>
<dbReference type="RefSeq" id="WP_015392437.1">
    <property type="nucleotide sequence ID" value="NC_020291.1"/>
</dbReference>
<dbReference type="Gene3D" id="6.10.340.10">
    <property type="match status" value="1"/>
</dbReference>
<dbReference type="STRING" id="36745.CLSAP_21650"/>
<dbReference type="eggNOG" id="COG0840">
    <property type="taxonomic scope" value="Bacteria"/>
</dbReference>
<dbReference type="Proteomes" id="UP000011728">
    <property type="component" value="Chromosome"/>
</dbReference>
<dbReference type="EMBL" id="CP004121">
    <property type="protein sequence ID" value="AGF56118.1"/>
    <property type="molecule type" value="Genomic_DNA"/>
</dbReference>
<keyword evidence="4" id="KW-1133">Transmembrane helix</keyword>
<feature type="domain" description="HAMP" evidence="6">
    <location>
        <begin position="212"/>
        <end position="264"/>
    </location>
</feature>
<dbReference type="GO" id="GO:0007165">
    <property type="term" value="P:signal transduction"/>
    <property type="evidence" value="ECO:0007669"/>
    <property type="project" value="UniProtKB-KW"/>
</dbReference>
<dbReference type="Pfam" id="PF00015">
    <property type="entry name" value="MCPsignal"/>
    <property type="match status" value="1"/>
</dbReference>
<dbReference type="InterPro" id="IPR004089">
    <property type="entry name" value="MCPsignal_dom"/>
</dbReference>
<evidence type="ECO:0000256" key="4">
    <source>
        <dbReference type="SAM" id="Phobius"/>
    </source>
</evidence>
<proteinExistence type="inferred from homology"/>
<dbReference type="KEGG" id="csr:Cspa_c23530"/>
<name>M1MIG9_9CLOT</name>
<feature type="transmembrane region" description="Helical" evidence="4">
    <location>
        <begin position="187"/>
        <end position="210"/>
    </location>
</feature>
<evidence type="ECO:0000313" key="8">
    <source>
        <dbReference type="Proteomes" id="UP000011728"/>
    </source>
</evidence>
<feature type="domain" description="Methyl-accepting transducer" evidence="5">
    <location>
        <begin position="283"/>
        <end position="541"/>
    </location>
</feature>
<keyword evidence="8" id="KW-1185">Reference proteome</keyword>
<dbReference type="CDD" id="cd06225">
    <property type="entry name" value="HAMP"/>
    <property type="match status" value="1"/>
</dbReference>
<organism evidence="7 8">
    <name type="scientific">Clostridium saccharoperbutylacetonicum N1-4(HMT)</name>
    <dbReference type="NCBI Taxonomy" id="931276"/>
    <lineage>
        <taxon>Bacteria</taxon>
        <taxon>Bacillati</taxon>
        <taxon>Bacillota</taxon>
        <taxon>Clostridia</taxon>
        <taxon>Eubacteriales</taxon>
        <taxon>Clostridiaceae</taxon>
        <taxon>Clostridium</taxon>
    </lineage>
</organism>
<evidence type="ECO:0000256" key="3">
    <source>
        <dbReference type="PROSITE-ProRule" id="PRU00284"/>
    </source>
</evidence>
<sequence length="573" mass="63630">MCWFRHLKISQKLISAFMVIAILMGVVGYIGIYNMNKINSNAVTMHDYNLEKIKYLTTIKQNFTDIRAGLLEIVYQDKYEKKDVLEKEIYSFINENYIQIDKYESSLLSKADEATFSELKENVSVYLTACNKVINYVNENNYKDAEASIVGVTEARKKIYTNLSDLIEKNNLEADSFNEANNSTYTVSFYLAICIVILGFISAVSLGSLISISLSRQVNKVLAFAEALEGGDLTKGIQINSRDEIGKLSKGLNNANESIKKLIVKVINRAKDINSATEELSATTEEISLKMGNVNKSVEQISNGTQELSTTAKEVTASTKEISVTTNILAQNANEAEISIKEIHKSAIDIKEKALNNIEKSNVIYNENRISIMKAIEDSKIVEEVKMMTISIGEIAEQTNLLALNAAIEAARAGDQGKGFAVVAEEVKKLAEQSSKAVAKIHDMVLQVQAAFKSLSKSGQDVLEFMSADVKPTYELLMNIGLKYEKDAEFMHSLIGNFAESSKQIDDVVMQVRSSIENLFGVAQESKISTEEISNNINEITIAIADVAKSSEDQLELSYELNKMVQKFKINLL</sequence>
<dbReference type="OrthoDB" id="1887545at2"/>
<dbReference type="PANTHER" id="PTHR32089:SF112">
    <property type="entry name" value="LYSOZYME-LIKE PROTEIN-RELATED"/>
    <property type="match status" value="1"/>
</dbReference>
<dbReference type="PROSITE" id="PS50111">
    <property type="entry name" value="CHEMOTAXIS_TRANSDUC_2"/>
    <property type="match status" value="1"/>
</dbReference>
<dbReference type="InterPro" id="IPR004090">
    <property type="entry name" value="Chemotax_Me-accpt_rcpt"/>
</dbReference>
<evidence type="ECO:0000256" key="2">
    <source>
        <dbReference type="ARBA" id="ARBA00029447"/>
    </source>
</evidence>
<evidence type="ECO:0000259" key="6">
    <source>
        <dbReference type="PROSITE" id="PS50885"/>
    </source>
</evidence>
<feature type="transmembrane region" description="Helical" evidence="4">
    <location>
        <begin position="12"/>
        <end position="32"/>
    </location>
</feature>
<keyword evidence="1 3" id="KW-0807">Transducer</keyword>
<dbReference type="SUPFAM" id="SSF58104">
    <property type="entry name" value="Methyl-accepting chemotaxis protein (MCP) signaling domain"/>
    <property type="match status" value="1"/>
</dbReference>
<reference evidence="7 8" key="1">
    <citation type="submission" date="2013-02" db="EMBL/GenBank/DDBJ databases">
        <title>Genome sequence of Clostridium saccharoperbutylacetonicum N1-4(HMT).</title>
        <authorList>
            <person name="Poehlein A."/>
            <person name="Daniel R."/>
        </authorList>
    </citation>
    <scope>NUCLEOTIDE SEQUENCE [LARGE SCALE GENOMIC DNA]</scope>
    <source>
        <strain evidence="8">N1-4(HMT)</strain>
    </source>
</reference>
<dbReference type="GO" id="GO:0004888">
    <property type="term" value="F:transmembrane signaling receptor activity"/>
    <property type="evidence" value="ECO:0007669"/>
    <property type="project" value="InterPro"/>
</dbReference>
<gene>
    <name evidence="7" type="ORF">Cspa_c23530</name>
</gene>
<dbReference type="GO" id="GO:0016020">
    <property type="term" value="C:membrane"/>
    <property type="evidence" value="ECO:0007669"/>
    <property type="project" value="InterPro"/>
</dbReference>
<dbReference type="PANTHER" id="PTHR32089">
    <property type="entry name" value="METHYL-ACCEPTING CHEMOTAXIS PROTEIN MCPB"/>
    <property type="match status" value="1"/>
</dbReference>
<protein>
    <submittedName>
        <fullName evidence="7">Methyl-accepting chemotaxis protein</fullName>
    </submittedName>
</protein>
<dbReference type="SMART" id="SM00283">
    <property type="entry name" value="MA"/>
    <property type="match status" value="1"/>
</dbReference>